<dbReference type="InterPro" id="IPR013154">
    <property type="entry name" value="ADH-like_N"/>
</dbReference>
<dbReference type="SUPFAM" id="SSF51735">
    <property type="entry name" value="NAD(P)-binding Rossmann-fold domains"/>
    <property type="match status" value="1"/>
</dbReference>
<evidence type="ECO:0008006" key="11">
    <source>
        <dbReference type="Google" id="ProtNLM"/>
    </source>
</evidence>
<dbReference type="InterPro" id="IPR002328">
    <property type="entry name" value="ADH_Zn_CS"/>
</dbReference>
<gene>
    <name evidence="9" type="ORF">ASPCADRAFT_45866</name>
</gene>
<evidence type="ECO:0000256" key="6">
    <source>
        <dbReference type="RuleBase" id="RU361277"/>
    </source>
</evidence>
<feature type="non-terminal residue" evidence="9">
    <location>
        <position position="1"/>
    </location>
</feature>
<dbReference type="OrthoDB" id="1560166at2759"/>
<keyword evidence="4 6" id="KW-0862">Zinc</keyword>
<evidence type="ECO:0000259" key="7">
    <source>
        <dbReference type="Pfam" id="PF00107"/>
    </source>
</evidence>
<evidence type="ECO:0000313" key="9">
    <source>
        <dbReference type="EMBL" id="OOF97615.1"/>
    </source>
</evidence>
<dbReference type="Pfam" id="PF00107">
    <property type="entry name" value="ADH_zinc_N"/>
    <property type="match status" value="1"/>
</dbReference>
<dbReference type="GO" id="GO:0005737">
    <property type="term" value="C:cytoplasm"/>
    <property type="evidence" value="ECO:0007669"/>
    <property type="project" value="TreeGrafter"/>
</dbReference>
<evidence type="ECO:0000259" key="8">
    <source>
        <dbReference type="Pfam" id="PF08240"/>
    </source>
</evidence>
<evidence type="ECO:0000256" key="4">
    <source>
        <dbReference type="ARBA" id="ARBA00022833"/>
    </source>
</evidence>
<dbReference type="SUPFAM" id="SSF50129">
    <property type="entry name" value="GroES-like"/>
    <property type="match status" value="1"/>
</dbReference>
<dbReference type="Pfam" id="PF08240">
    <property type="entry name" value="ADH_N"/>
    <property type="match status" value="1"/>
</dbReference>
<reference evidence="10" key="1">
    <citation type="journal article" date="2017" name="Genome Biol.">
        <title>Comparative genomics reveals high biological diversity and specific adaptations in the industrially and medically important fungal genus Aspergillus.</title>
        <authorList>
            <person name="de Vries R.P."/>
            <person name="Riley R."/>
            <person name="Wiebenga A."/>
            <person name="Aguilar-Osorio G."/>
            <person name="Amillis S."/>
            <person name="Uchima C.A."/>
            <person name="Anderluh G."/>
            <person name="Asadollahi M."/>
            <person name="Askin M."/>
            <person name="Barry K."/>
            <person name="Battaglia E."/>
            <person name="Bayram O."/>
            <person name="Benocci T."/>
            <person name="Braus-Stromeyer S.A."/>
            <person name="Caldana C."/>
            <person name="Canovas D."/>
            <person name="Cerqueira G.C."/>
            <person name="Chen F."/>
            <person name="Chen W."/>
            <person name="Choi C."/>
            <person name="Clum A."/>
            <person name="Dos Santos R.A."/>
            <person name="Damasio A.R."/>
            <person name="Diallinas G."/>
            <person name="Emri T."/>
            <person name="Fekete E."/>
            <person name="Flipphi M."/>
            <person name="Freyberg S."/>
            <person name="Gallo A."/>
            <person name="Gournas C."/>
            <person name="Habgood R."/>
            <person name="Hainaut M."/>
            <person name="Harispe M.L."/>
            <person name="Henrissat B."/>
            <person name="Hilden K.S."/>
            <person name="Hope R."/>
            <person name="Hossain A."/>
            <person name="Karabika E."/>
            <person name="Karaffa L."/>
            <person name="Karanyi Z."/>
            <person name="Krasevec N."/>
            <person name="Kuo A."/>
            <person name="Kusch H."/>
            <person name="LaButti K."/>
            <person name="Lagendijk E.L."/>
            <person name="Lapidus A."/>
            <person name="Levasseur A."/>
            <person name="Lindquist E."/>
            <person name="Lipzen A."/>
            <person name="Logrieco A.F."/>
            <person name="MacCabe A."/>
            <person name="Maekelae M.R."/>
            <person name="Malavazi I."/>
            <person name="Melin P."/>
            <person name="Meyer V."/>
            <person name="Mielnichuk N."/>
            <person name="Miskei M."/>
            <person name="Molnar A.P."/>
            <person name="Mule G."/>
            <person name="Ngan C.Y."/>
            <person name="Orejas M."/>
            <person name="Orosz E."/>
            <person name="Ouedraogo J.P."/>
            <person name="Overkamp K.M."/>
            <person name="Park H.-S."/>
            <person name="Perrone G."/>
            <person name="Piumi F."/>
            <person name="Punt P.J."/>
            <person name="Ram A.F."/>
            <person name="Ramon A."/>
            <person name="Rauscher S."/>
            <person name="Record E."/>
            <person name="Riano-Pachon D.M."/>
            <person name="Robert V."/>
            <person name="Roehrig J."/>
            <person name="Ruller R."/>
            <person name="Salamov A."/>
            <person name="Salih N.S."/>
            <person name="Samson R.A."/>
            <person name="Sandor E."/>
            <person name="Sanguinetti M."/>
            <person name="Schuetze T."/>
            <person name="Sepcic K."/>
            <person name="Shelest E."/>
            <person name="Sherlock G."/>
            <person name="Sophianopoulou V."/>
            <person name="Squina F.M."/>
            <person name="Sun H."/>
            <person name="Susca A."/>
            <person name="Todd R.B."/>
            <person name="Tsang A."/>
            <person name="Unkles S.E."/>
            <person name="van de Wiele N."/>
            <person name="van Rossen-Uffink D."/>
            <person name="Oliveira J.V."/>
            <person name="Vesth T.C."/>
            <person name="Visser J."/>
            <person name="Yu J.-H."/>
            <person name="Zhou M."/>
            <person name="Andersen M.R."/>
            <person name="Archer D.B."/>
            <person name="Baker S.E."/>
            <person name="Benoit I."/>
            <person name="Brakhage A.A."/>
            <person name="Braus G.H."/>
            <person name="Fischer R."/>
            <person name="Frisvad J.C."/>
            <person name="Goldman G.H."/>
            <person name="Houbraken J."/>
            <person name="Oakley B."/>
            <person name="Pocsi I."/>
            <person name="Scazzocchio C."/>
            <person name="Seiboth B."/>
            <person name="vanKuyk P.A."/>
            <person name="Wortman J."/>
            <person name="Dyer P.S."/>
            <person name="Grigoriev I.V."/>
        </authorList>
    </citation>
    <scope>NUCLEOTIDE SEQUENCE [LARGE SCALE GENOMIC DNA]</scope>
    <source>
        <strain evidence="10">ITEM 5010</strain>
    </source>
</reference>
<sequence>YPVIPGHEVIGTVVAIGSNVQKWNIGDRAGGAWHGGNDSHCKACARSMPQICDNLEVNGVTRNGGFAEYCTLRADCAVPVPSNMDPVSTAPLLCAGITAFNSIRKMAVPEGDTIAVCGIGGLGHLAVQYARNMGYRTVAVSGTEDKREAGISLGTHAFVNTAREDPFERLTQEGGASLVIVFWANPALVVKMTKALAPGGSILLIAPVNGVTLDFTELIVYGKSIRTWSSGFSAETMEAIKFASQQGVECMTQEYALKDLDEAFKAMNDRTVRFRPVINFDL</sequence>
<evidence type="ECO:0000256" key="1">
    <source>
        <dbReference type="ARBA" id="ARBA00001947"/>
    </source>
</evidence>
<protein>
    <recommendedName>
        <fullName evidence="11">Enoyl reductase (ER) domain-containing protein</fullName>
    </recommendedName>
</protein>
<feature type="domain" description="Alcohol dehydrogenase-like N-terminal" evidence="8">
    <location>
        <begin position="1"/>
        <end position="81"/>
    </location>
</feature>
<accession>A0A1R3RSZ7</accession>
<dbReference type="VEuPathDB" id="FungiDB:ASPCADRAFT_45866"/>
<dbReference type="GO" id="GO:0004022">
    <property type="term" value="F:alcohol dehydrogenase (NAD+) activity"/>
    <property type="evidence" value="ECO:0007669"/>
    <property type="project" value="TreeGrafter"/>
</dbReference>
<name>A0A1R3RSZ7_ASPC5</name>
<dbReference type="PANTHER" id="PTHR42940">
    <property type="entry name" value="ALCOHOL DEHYDROGENASE 1-RELATED"/>
    <property type="match status" value="1"/>
</dbReference>
<proteinExistence type="inferred from homology"/>
<dbReference type="Gene3D" id="3.40.50.720">
    <property type="entry name" value="NAD(P)-binding Rossmann-like Domain"/>
    <property type="match status" value="1"/>
</dbReference>
<dbReference type="GO" id="GO:0008270">
    <property type="term" value="F:zinc ion binding"/>
    <property type="evidence" value="ECO:0007669"/>
    <property type="project" value="InterPro"/>
</dbReference>
<dbReference type="EMBL" id="KV907497">
    <property type="protein sequence ID" value="OOF97615.1"/>
    <property type="molecule type" value="Genomic_DNA"/>
</dbReference>
<keyword evidence="5" id="KW-0560">Oxidoreductase</keyword>
<dbReference type="Gene3D" id="3.90.180.10">
    <property type="entry name" value="Medium-chain alcohol dehydrogenases, catalytic domain"/>
    <property type="match status" value="1"/>
</dbReference>
<comment type="cofactor">
    <cofactor evidence="1 6">
        <name>Zn(2+)</name>
        <dbReference type="ChEBI" id="CHEBI:29105"/>
    </cofactor>
</comment>
<comment type="similarity">
    <text evidence="2 6">Belongs to the zinc-containing alcohol dehydrogenase family.</text>
</comment>
<evidence type="ECO:0000256" key="3">
    <source>
        <dbReference type="ARBA" id="ARBA00022723"/>
    </source>
</evidence>
<dbReference type="STRING" id="602072.A0A1R3RSZ7"/>
<evidence type="ECO:0000256" key="5">
    <source>
        <dbReference type="ARBA" id="ARBA00023002"/>
    </source>
</evidence>
<organism evidence="9 10">
    <name type="scientific">Aspergillus carbonarius (strain ITEM 5010)</name>
    <dbReference type="NCBI Taxonomy" id="602072"/>
    <lineage>
        <taxon>Eukaryota</taxon>
        <taxon>Fungi</taxon>
        <taxon>Dikarya</taxon>
        <taxon>Ascomycota</taxon>
        <taxon>Pezizomycotina</taxon>
        <taxon>Eurotiomycetes</taxon>
        <taxon>Eurotiomycetidae</taxon>
        <taxon>Eurotiales</taxon>
        <taxon>Aspergillaceae</taxon>
        <taxon>Aspergillus</taxon>
        <taxon>Aspergillus subgen. Circumdati</taxon>
    </lineage>
</organism>
<dbReference type="InterPro" id="IPR036291">
    <property type="entry name" value="NAD(P)-bd_dom_sf"/>
</dbReference>
<dbReference type="Proteomes" id="UP000188318">
    <property type="component" value="Unassembled WGS sequence"/>
</dbReference>
<dbReference type="PANTHER" id="PTHR42940:SF7">
    <property type="entry name" value="ALCOHOL DEHYDROGENASE-LIKE N-TERMINAL DOMAIN-CONTAINING PROTEIN"/>
    <property type="match status" value="1"/>
</dbReference>
<evidence type="ECO:0000313" key="10">
    <source>
        <dbReference type="Proteomes" id="UP000188318"/>
    </source>
</evidence>
<dbReference type="PROSITE" id="PS00059">
    <property type="entry name" value="ADH_ZINC"/>
    <property type="match status" value="1"/>
</dbReference>
<dbReference type="InterPro" id="IPR011032">
    <property type="entry name" value="GroES-like_sf"/>
</dbReference>
<dbReference type="InterPro" id="IPR013149">
    <property type="entry name" value="ADH-like_C"/>
</dbReference>
<keyword evidence="10" id="KW-1185">Reference proteome</keyword>
<dbReference type="AlphaFoldDB" id="A0A1R3RSZ7"/>
<evidence type="ECO:0000256" key="2">
    <source>
        <dbReference type="ARBA" id="ARBA00008072"/>
    </source>
</evidence>
<feature type="domain" description="Alcohol dehydrogenase-like C-terminal" evidence="7">
    <location>
        <begin position="121"/>
        <end position="244"/>
    </location>
</feature>
<keyword evidence="3 6" id="KW-0479">Metal-binding</keyword>